<dbReference type="Gene3D" id="3.40.50.1000">
    <property type="entry name" value="HAD superfamily/HAD-like"/>
    <property type="match status" value="1"/>
</dbReference>
<dbReference type="GO" id="GO:0000287">
    <property type="term" value="F:magnesium ion binding"/>
    <property type="evidence" value="ECO:0007669"/>
    <property type="project" value="TreeGrafter"/>
</dbReference>
<accession>A0A401LFE2</accession>
<dbReference type="Gene3D" id="3.30.1240.10">
    <property type="match status" value="1"/>
</dbReference>
<sequence length="280" mass="32182">MTGFDGALYDEKNGISPYASFELNQLLQDGLPFTIATERTPASLMADLKGLDLRLPVIAMDGAVLYDVKDKRYRATSGLPKEWVDRICTLVKEKEYHYFLNVVWQNVLLIYFGEFKNEVERELYLSNRRSPYRNYIYGEMPEDGVVVYILLVLQDADADALEAELKEMDTEQELLFLRDKSETPETYCHLKIYHKNATKKYMLERLMEEIPQKKCVAFGSNRNDLSMLTSAQLSYATADAEAEAKAAAKRQLKGHGGDSIVRKIFRLYERLPWGKSCPRS</sequence>
<dbReference type="AlphaFoldDB" id="A0A401LFE2"/>
<evidence type="ECO:0008006" key="3">
    <source>
        <dbReference type="Google" id="ProtNLM"/>
    </source>
</evidence>
<evidence type="ECO:0000313" key="1">
    <source>
        <dbReference type="EMBL" id="GCB30286.1"/>
    </source>
</evidence>
<dbReference type="GO" id="GO:0016791">
    <property type="term" value="F:phosphatase activity"/>
    <property type="evidence" value="ECO:0007669"/>
    <property type="project" value="TreeGrafter"/>
</dbReference>
<comment type="caution">
    <text evidence="1">The sequence shown here is derived from an EMBL/GenBank/DDBJ whole genome shotgun (WGS) entry which is preliminary data.</text>
</comment>
<dbReference type="PANTHER" id="PTHR10000">
    <property type="entry name" value="PHOSPHOSERINE PHOSPHATASE"/>
    <property type="match status" value="1"/>
</dbReference>
<protein>
    <recommendedName>
        <fullName evidence="3">Hydrolase</fullName>
    </recommendedName>
</protein>
<dbReference type="InterPro" id="IPR036412">
    <property type="entry name" value="HAD-like_sf"/>
</dbReference>
<dbReference type="PANTHER" id="PTHR10000:SF8">
    <property type="entry name" value="HAD SUPERFAMILY HYDROLASE-LIKE, TYPE 3"/>
    <property type="match status" value="1"/>
</dbReference>
<dbReference type="SUPFAM" id="SSF56784">
    <property type="entry name" value="HAD-like"/>
    <property type="match status" value="1"/>
</dbReference>
<dbReference type="Proteomes" id="UP000287361">
    <property type="component" value="Unassembled WGS sequence"/>
</dbReference>
<name>A0A401LFE2_9FIRM</name>
<gene>
    <name evidence="1" type="ORF">KGMB03357_19470</name>
</gene>
<dbReference type="OrthoDB" id="1653617at2"/>
<evidence type="ECO:0000313" key="2">
    <source>
        <dbReference type="Proteomes" id="UP000287361"/>
    </source>
</evidence>
<dbReference type="Pfam" id="PF08282">
    <property type="entry name" value="Hydrolase_3"/>
    <property type="match status" value="1"/>
</dbReference>
<proteinExistence type="predicted"/>
<dbReference type="EMBL" id="BHVZ01000013">
    <property type="protein sequence ID" value="GCB30286.1"/>
    <property type="molecule type" value="Genomic_DNA"/>
</dbReference>
<organism evidence="1 2">
    <name type="scientific">Anaerotignum faecicola</name>
    <dbReference type="NCBI Taxonomy" id="2358141"/>
    <lineage>
        <taxon>Bacteria</taxon>
        <taxon>Bacillati</taxon>
        <taxon>Bacillota</taxon>
        <taxon>Clostridia</taxon>
        <taxon>Lachnospirales</taxon>
        <taxon>Anaerotignaceae</taxon>
        <taxon>Anaerotignum</taxon>
    </lineage>
</organism>
<dbReference type="InterPro" id="IPR023214">
    <property type="entry name" value="HAD_sf"/>
</dbReference>
<reference evidence="1 2" key="1">
    <citation type="submission" date="2018-10" db="EMBL/GenBank/DDBJ databases">
        <title>Draft Genome Sequence of Anaerotignum sp. KCTC 15736.</title>
        <authorList>
            <person name="Choi S.H."/>
            <person name="Kim J.S."/>
            <person name="Kang S.W."/>
            <person name="Lee J.S."/>
            <person name="Park S.H."/>
        </authorList>
    </citation>
    <scope>NUCLEOTIDE SEQUENCE [LARGE SCALE GENOMIC DNA]</scope>
    <source>
        <strain evidence="1 2">KCTC 15736</strain>
    </source>
</reference>
<keyword evidence="2" id="KW-1185">Reference proteome</keyword>
<dbReference type="GO" id="GO:0005829">
    <property type="term" value="C:cytosol"/>
    <property type="evidence" value="ECO:0007669"/>
    <property type="project" value="TreeGrafter"/>
</dbReference>